<protein>
    <submittedName>
        <fullName evidence="2">Uncharacterized protein</fullName>
    </submittedName>
</protein>
<reference evidence="2 3" key="1">
    <citation type="journal article" date="2017" name="Gigascience">
        <title>Draft genome of the honey bee ectoparasitic mite, Tropilaelaps mercedesae, is shaped by the parasitic life history.</title>
        <authorList>
            <person name="Dong X."/>
            <person name="Armstrong S.D."/>
            <person name="Xia D."/>
            <person name="Makepeace B.L."/>
            <person name="Darby A.C."/>
            <person name="Kadowaki T."/>
        </authorList>
    </citation>
    <scope>NUCLEOTIDE SEQUENCE [LARGE SCALE GENOMIC DNA]</scope>
    <source>
        <strain evidence="2">Wuxi-XJTLU</strain>
    </source>
</reference>
<feature type="region of interest" description="Disordered" evidence="1">
    <location>
        <begin position="88"/>
        <end position="107"/>
    </location>
</feature>
<evidence type="ECO:0000256" key="1">
    <source>
        <dbReference type="SAM" id="MobiDB-lite"/>
    </source>
</evidence>
<dbReference type="AlphaFoldDB" id="A0A1V9X897"/>
<dbReference type="EMBL" id="MNPL01020317">
    <property type="protein sequence ID" value="OQR69621.1"/>
    <property type="molecule type" value="Genomic_DNA"/>
</dbReference>
<accession>A0A1V9X897</accession>
<name>A0A1V9X897_9ACAR</name>
<sequence>MRAHILRQSRKYRLEDLLKESRLRLLKSSGQTLSTVQNALSAFQEARVRMIQARLEEWNLVDSSPPKDSTDASKQNYYKKKIVSNTKYSLQREKEGKDYRRRLSKND</sequence>
<evidence type="ECO:0000313" key="3">
    <source>
        <dbReference type="Proteomes" id="UP000192247"/>
    </source>
</evidence>
<keyword evidence="3" id="KW-1185">Reference proteome</keyword>
<dbReference type="InParanoid" id="A0A1V9X897"/>
<dbReference type="Proteomes" id="UP000192247">
    <property type="component" value="Unassembled WGS sequence"/>
</dbReference>
<proteinExistence type="predicted"/>
<evidence type="ECO:0000313" key="2">
    <source>
        <dbReference type="EMBL" id="OQR69621.1"/>
    </source>
</evidence>
<organism evidence="2 3">
    <name type="scientific">Tropilaelaps mercedesae</name>
    <dbReference type="NCBI Taxonomy" id="418985"/>
    <lineage>
        <taxon>Eukaryota</taxon>
        <taxon>Metazoa</taxon>
        <taxon>Ecdysozoa</taxon>
        <taxon>Arthropoda</taxon>
        <taxon>Chelicerata</taxon>
        <taxon>Arachnida</taxon>
        <taxon>Acari</taxon>
        <taxon>Parasitiformes</taxon>
        <taxon>Mesostigmata</taxon>
        <taxon>Gamasina</taxon>
        <taxon>Dermanyssoidea</taxon>
        <taxon>Laelapidae</taxon>
        <taxon>Tropilaelaps</taxon>
    </lineage>
</organism>
<comment type="caution">
    <text evidence="2">The sequence shown here is derived from an EMBL/GenBank/DDBJ whole genome shotgun (WGS) entry which is preliminary data.</text>
</comment>
<gene>
    <name evidence="2" type="ORF">BIW11_04332</name>
</gene>